<feature type="region of interest" description="Disordered" evidence="9">
    <location>
        <begin position="679"/>
        <end position="720"/>
    </location>
</feature>
<evidence type="ECO:0000256" key="4">
    <source>
        <dbReference type="ARBA" id="ARBA00022837"/>
    </source>
</evidence>
<dbReference type="OMA" id="GNENHHF"/>
<dbReference type="PRINTS" id="PR00205">
    <property type="entry name" value="CADHERIN"/>
</dbReference>
<proteinExistence type="predicted"/>
<dbReference type="GO" id="GO:0005509">
    <property type="term" value="F:calcium ion binding"/>
    <property type="evidence" value="ECO:0007669"/>
    <property type="project" value="UniProtKB-UniRule"/>
</dbReference>
<dbReference type="Gene3D" id="2.60.40.60">
    <property type="entry name" value="Cadherins"/>
    <property type="match status" value="5"/>
</dbReference>
<dbReference type="Proteomes" id="UP000288216">
    <property type="component" value="Unassembled WGS sequence"/>
</dbReference>
<protein>
    <recommendedName>
        <fullName evidence="11">Cadherin domain-containing protein</fullName>
    </recommendedName>
</protein>
<sequence length="720" mass="79410">LVTTNSPKLDFESTPRYSLQLFVKDQKGSSASQTIIVKILDVNEPPIFLGTLAKQDAEVYIAENTAVNTLIYKVAAKDPDKNDVLKYSLSGTTDFQIDATGSISVANTLDYENATKSYSLSVKVEDANGLFVTGIVKVFITNVNDNSPVLSCTFKNRTNGQETDVGETSDLGTTAIISLDEELAVGTVIAICTATDADQMGDIIYQLDPANNYFAIDRDTGNVVVFSRMNRDQNGFQPIQTFSVEACDENLKCVDIPVRTNIIPINDNAPFCNPSVYRATIPEPLLHDTIVATLICMDSDVPSDTLKYVPESGPLGPGLIFEQSVGADNVIQVGIKDLDYEDVAVAAVGHTYKMTIAVSDSTTSAHTATATVIVEITPVNDFSPKFEKDPYIFDVLETEAAKHKIGKVTATDDDFPLNAVTYKIISGDSQVIKRFWIDPKEGTIELITQPDYESVQQYNLSVEAIDSDPNQPKTAVTTVRIWNVNNHFGFDPIRGSYSPKLIIKAPFDFVRKEDVQQQYHLIVNIIDDNIKKGKPRTGTVVIDITVVQTRTTAPTTTSFYKRKGLTIINTAVNTYNQADWYVPFIVTLLAILLALLCALGLYIILKYTKCMETCHKACSRKPKPQPPKKVKIYLPEPKKEKLEVVTEVTKYDTVFNGQAVDPVTGRLYEYNSATGARKWKEANESNETSVNNVPGKAESEKTQAPENNELFQGIRKENAK</sequence>
<dbReference type="InterPro" id="IPR015919">
    <property type="entry name" value="Cadherin-like_sf"/>
</dbReference>
<dbReference type="PANTHER" id="PTHR24025:SF23">
    <property type="entry name" value="NEURAL-CADHERIN"/>
    <property type="match status" value="1"/>
</dbReference>
<keyword evidence="2 10" id="KW-0812">Transmembrane</keyword>
<keyword evidence="3" id="KW-0677">Repeat</keyword>
<feature type="non-terminal residue" evidence="12">
    <location>
        <position position="1"/>
    </location>
</feature>
<evidence type="ECO:0000259" key="11">
    <source>
        <dbReference type="PROSITE" id="PS50268"/>
    </source>
</evidence>
<dbReference type="CDD" id="cd11304">
    <property type="entry name" value="Cadherin_repeat"/>
    <property type="match status" value="5"/>
</dbReference>
<comment type="caution">
    <text evidence="12">The sequence shown here is derived from an EMBL/GenBank/DDBJ whole genome shotgun (WGS) entry which is preliminary data.</text>
</comment>
<dbReference type="SUPFAM" id="SSF49313">
    <property type="entry name" value="Cadherin-like"/>
    <property type="match status" value="5"/>
</dbReference>
<evidence type="ECO:0000256" key="7">
    <source>
        <dbReference type="ARBA" id="ARBA00023136"/>
    </source>
</evidence>
<dbReference type="PROSITE" id="PS50268">
    <property type="entry name" value="CADHERIN_2"/>
    <property type="match status" value="5"/>
</dbReference>
<comment type="subcellular location">
    <subcellularLocation>
        <location evidence="1">Membrane</location>
    </subcellularLocation>
</comment>
<feature type="domain" description="Cadherin" evidence="11">
    <location>
        <begin position="387"/>
        <end position="501"/>
    </location>
</feature>
<evidence type="ECO:0000256" key="3">
    <source>
        <dbReference type="ARBA" id="ARBA00022737"/>
    </source>
</evidence>
<feature type="domain" description="Cadherin" evidence="11">
    <location>
        <begin position="273"/>
        <end position="386"/>
    </location>
</feature>
<evidence type="ECO:0000313" key="13">
    <source>
        <dbReference type="Proteomes" id="UP000288216"/>
    </source>
</evidence>
<dbReference type="STRING" id="75743.A0A401NSS3"/>
<keyword evidence="5" id="KW-0130">Cell adhesion</keyword>
<keyword evidence="4 8" id="KW-0106">Calcium</keyword>
<dbReference type="GO" id="GO:0005911">
    <property type="term" value="C:cell-cell junction"/>
    <property type="evidence" value="ECO:0007669"/>
    <property type="project" value="TreeGrafter"/>
</dbReference>
<dbReference type="SMART" id="SM00112">
    <property type="entry name" value="CA"/>
    <property type="match status" value="4"/>
</dbReference>
<dbReference type="AlphaFoldDB" id="A0A401NSS3"/>
<dbReference type="Pfam" id="PF00028">
    <property type="entry name" value="Cadherin"/>
    <property type="match status" value="2"/>
</dbReference>
<evidence type="ECO:0000256" key="8">
    <source>
        <dbReference type="PROSITE-ProRule" id="PRU00043"/>
    </source>
</evidence>
<feature type="domain" description="Cadherin" evidence="11">
    <location>
        <begin position="171"/>
        <end position="272"/>
    </location>
</feature>
<name>A0A401NSS3_SCYTO</name>
<feature type="transmembrane region" description="Helical" evidence="10">
    <location>
        <begin position="580"/>
        <end position="605"/>
    </location>
</feature>
<dbReference type="EMBL" id="BFAA01004056">
    <property type="protein sequence ID" value="GCB63910.1"/>
    <property type="molecule type" value="Genomic_DNA"/>
</dbReference>
<keyword evidence="6 10" id="KW-1133">Transmembrane helix</keyword>
<feature type="domain" description="Cadherin" evidence="11">
    <location>
        <begin position="53"/>
        <end position="150"/>
    </location>
</feature>
<feature type="domain" description="Cadherin" evidence="11">
    <location>
        <begin position="9"/>
        <end position="48"/>
    </location>
</feature>
<accession>A0A401NSS3</accession>
<evidence type="ECO:0000256" key="2">
    <source>
        <dbReference type="ARBA" id="ARBA00022692"/>
    </source>
</evidence>
<organism evidence="12 13">
    <name type="scientific">Scyliorhinus torazame</name>
    <name type="common">Cloudy catshark</name>
    <name type="synonym">Catulus torazame</name>
    <dbReference type="NCBI Taxonomy" id="75743"/>
    <lineage>
        <taxon>Eukaryota</taxon>
        <taxon>Metazoa</taxon>
        <taxon>Chordata</taxon>
        <taxon>Craniata</taxon>
        <taxon>Vertebrata</taxon>
        <taxon>Chondrichthyes</taxon>
        <taxon>Elasmobranchii</taxon>
        <taxon>Galeomorphii</taxon>
        <taxon>Galeoidea</taxon>
        <taxon>Carcharhiniformes</taxon>
        <taxon>Scyliorhinidae</taxon>
        <taxon>Scyliorhinus</taxon>
    </lineage>
</organism>
<dbReference type="PANTHER" id="PTHR24025">
    <property type="entry name" value="DESMOGLEIN FAMILY MEMBER"/>
    <property type="match status" value="1"/>
</dbReference>
<evidence type="ECO:0000256" key="6">
    <source>
        <dbReference type="ARBA" id="ARBA00022989"/>
    </source>
</evidence>
<dbReference type="InterPro" id="IPR050971">
    <property type="entry name" value="Cadherin-domain_protein"/>
</dbReference>
<dbReference type="InterPro" id="IPR002126">
    <property type="entry name" value="Cadherin-like_dom"/>
</dbReference>
<evidence type="ECO:0000256" key="10">
    <source>
        <dbReference type="SAM" id="Phobius"/>
    </source>
</evidence>
<evidence type="ECO:0000313" key="12">
    <source>
        <dbReference type="EMBL" id="GCB63910.1"/>
    </source>
</evidence>
<evidence type="ECO:0000256" key="1">
    <source>
        <dbReference type="ARBA" id="ARBA00004370"/>
    </source>
</evidence>
<evidence type="ECO:0000256" key="5">
    <source>
        <dbReference type="ARBA" id="ARBA00022889"/>
    </source>
</evidence>
<evidence type="ECO:0000256" key="9">
    <source>
        <dbReference type="SAM" id="MobiDB-lite"/>
    </source>
</evidence>
<reference evidence="12 13" key="1">
    <citation type="journal article" date="2018" name="Nat. Ecol. Evol.">
        <title>Shark genomes provide insights into elasmobranch evolution and the origin of vertebrates.</title>
        <authorList>
            <person name="Hara Y"/>
            <person name="Yamaguchi K"/>
            <person name="Onimaru K"/>
            <person name="Kadota M"/>
            <person name="Koyanagi M"/>
            <person name="Keeley SD"/>
            <person name="Tatsumi K"/>
            <person name="Tanaka K"/>
            <person name="Motone F"/>
            <person name="Kageyama Y"/>
            <person name="Nozu R"/>
            <person name="Adachi N"/>
            <person name="Nishimura O"/>
            <person name="Nakagawa R"/>
            <person name="Tanegashima C"/>
            <person name="Kiyatake I"/>
            <person name="Matsumoto R"/>
            <person name="Murakumo K"/>
            <person name="Nishida K"/>
            <person name="Terakita A"/>
            <person name="Kuratani S"/>
            <person name="Sato K"/>
            <person name="Hyodo S Kuraku.S."/>
        </authorList>
    </citation>
    <scope>NUCLEOTIDE SEQUENCE [LARGE SCALE GENOMIC DNA]</scope>
</reference>
<gene>
    <name evidence="12" type="ORF">scyTo_0009739</name>
</gene>
<dbReference type="OrthoDB" id="9047765at2759"/>
<keyword evidence="13" id="KW-1185">Reference proteome</keyword>
<keyword evidence="7 10" id="KW-0472">Membrane</keyword>
<dbReference type="GO" id="GO:0016020">
    <property type="term" value="C:membrane"/>
    <property type="evidence" value="ECO:0007669"/>
    <property type="project" value="UniProtKB-SubCell"/>
</dbReference>
<dbReference type="GO" id="GO:0007156">
    <property type="term" value="P:homophilic cell adhesion via plasma membrane adhesion molecules"/>
    <property type="evidence" value="ECO:0007669"/>
    <property type="project" value="InterPro"/>
</dbReference>